<evidence type="ECO:0000256" key="12">
    <source>
        <dbReference type="RuleBase" id="RU361205"/>
    </source>
</evidence>
<evidence type="ECO:0000256" key="8">
    <source>
        <dbReference type="ARBA" id="ARBA00022723"/>
    </source>
</evidence>
<comment type="catalytic activity">
    <reaction evidence="1">
        <text>(7,8-dihydropterin-6-yl)methyl diphosphate + 4-aminobenzoate = 7,8-dihydropteroate + diphosphate</text>
        <dbReference type="Rhea" id="RHEA:19949"/>
        <dbReference type="ChEBI" id="CHEBI:17836"/>
        <dbReference type="ChEBI" id="CHEBI:17839"/>
        <dbReference type="ChEBI" id="CHEBI:33019"/>
        <dbReference type="ChEBI" id="CHEBI:72950"/>
        <dbReference type="EC" id="2.5.1.15"/>
    </reaction>
</comment>
<dbReference type="GO" id="GO:0005829">
    <property type="term" value="C:cytosol"/>
    <property type="evidence" value="ECO:0007669"/>
    <property type="project" value="TreeGrafter"/>
</dbReference>
<comment type="cofactor">
    <cofactor evidence="2 12">
        <name>Mg(2+)</name>
        <dbReference type="ChEBI" id="CHEBI:18420"/>
    </cofactor>
</comment>
<dbReference type="GO" id="GO:0046656">
    <property type="term" value="P:folic acid biosynthetic process"/>
    <property type="evidence" value="ECO:0007669"/>
    <property type="project" value="UniProtKB-KW"/>
</dbReference>
<evidence type="ECO:0000256" key="2">
    <source>
        <dbReference type="ARBA" id="ARBA00001946"/>
    </source>
</evidence>
<dbReference type="PANTHER" id="PTHR20941:SF1">
    <property type="entry name" value="FOLIC ACID SYNTHESIS PROTEIN FOL1"/>
    <property type="match status" value="1"/>
</dbReference>
<dbReference type="CDD" id="cd00739">
    <property type="entry name" value="DHPS"/>
    <property type="match status" value="1"/>
</dbReference>
<dbReference type="PROSITE" id="PS50972">
    <property type="entry name" value="PTERIN_BINDING"/>
    <property type="match status" value="1"/>
</dbReference>
<dbReference type="AlphaFoldDB" id="A0A1G6LMB6"/>
<gene>
    <name evidence="14" type="ORF">SAMN05660690_1454</name>
</gene>
<keyword evidence="8 12" id="KW-0479">Metal-binding</keyword>
<dbReference type="PROSITE" id="PS00792">
    <property type="entry name" value="DHPS_1"/>
    <property type="match status" value="1"/>
</dbReference>
<dbReference type="EMBL" id="FMZF01000002">
    <property type="protein sequence ID" value="SDC44197.1"/>
    <property type="molecule type" value="Genomic_DNA"/>
</dbReference>
<reference evidence="15" key="1">
    <citation type="submission" date="2016-10" db="EMBL/GenBank/DDBJ databases">
        <authorList>
            <person name="Varghese N."/>
            <person name="Submissions S."/>
        </authorList>
    </citation>
    <scope>NUCLEOTIDE SEQUENCE [LARGE SCALE GENOMIC DNA]</scope>
    <source>
        <strain evidence="15">DSM 45421</strain>
    </source>
</reference>
<keyword evidence="9 12" id="KW-0460">Magnesium</keyword>
<dbReference type="EC" id="2.5.1.15" evidence="5 12"/>
<evidence type="ECO:0000256" key="1">
    <source>
        <dbReference type="ARBA" id="ARBA00000012"/>
    </source>
</evidence>
<evidence type="ECO:0000256" key="10">
    <source>
        <dbReference type="ARBA" id="ARBA00022909"/>
    </source>
</evidence>
<dbReference type="GO" id="GO:0046654">
    <property type="term" value="P:tetrahydrofolate biosynthetic process"/>
    <property type="evidence" value="ECO:0007669"/>
    <property type="project" value="UniProtKB-UniPathway"/>
</dbReference>
<evidence type="ECO:0000256" key="4">
    <source>
        <dbReference type="ARBA" id="ARBA00009503"/>
    </source>
</evidence>
<keyword evidence="7 12" id="KW-0808">Transferase</keyword>
<keyword evidence="10 12" id="KW-0289">Folate biosynthesis</keyword>
<dbReference type="SUPFAM" id="SSF51717">
    <property type="entry name" value="Dihydropteroate synthetase-like"/>
    <property type="match status" value="1"/>
</dbReference>
<evidence type="ECO:0000313" key="14">
    <source>
        <dbReference type="EMBL" id="SDC44197.1"/>
    </source>
</evidence>
<dbReference type="UniPathway" id="UPA00077">
    <property type="reaction ID" value="UER00156"/>
</dbReference>
<dbReference type="RefSeq" id="WP_217637085.1">
    <property type="nucleotide sequence ID" value="NZ_FMZF01000002.1"/>
</dbReference>
<comment type="pathway">
    <text evidence="3 12">Cofactor biosynthesis; tetrahydrofolate biosynthesis; 7,8-dihydrofolate from 2-amino-4-hydroxy-6-hydroxymethyl-7,8-dihydropteridine diphosphate and 4-aminobenzoate: step 1/2.</text>
</comment>
<dbReference type="NCBIfam" id="TIGR01496">
    <property type="entry name" value="DHPS"/>
    <property type="match status" value="1"/>
</dbReference>
<evidence type="ECO:0000313" key="15">
    <source>
        <dbReference type="Proteomes" id="UP000199416"/>
    </source>
</evidence>
<dbReference type="GO" id="GO:0046872">
    <property type="term" value="F:metal ion binding"/>
    <property type="evidence" value="ECO:0007669"/>
    <property type="project" value="UniProtKB-KW"/>
</dbReference>
<comment type="function">
    <text evidence="12">Catalyzes the condensation of para-aminobenzoate (pABA) with 6-hydroxymethyl-7,8-dihydropterin diphosphate (DHPt-PP) to form 7,8-dihydropteroate (H2Pte), the immediate precursor of folate derivatives.</text>
</comment>
<proteinExistence type="inferred from homology"/>
<evidence type="ECO:0000256" key="11">
    <source>
        <dbReference type="ARBA" id="ARBA00030193"/>
    </source>
</evidence>
<organism evidence="14 15">
    <name type="scientific">Geodermatophilus telluris</name>
    <dbReference type="NCBI Taxonomy" id="1190417"/>
    <lineage>
        <taxon>Bacteria</taxon>
        <taxon>Bacillati</taxon>
        <taxon>Actinomycetota</taxon>
        <taxon>Actinomycetes</taxon>
        <taxon>Geodermatophilales</taxon>
        <taxon>Geodermatophilaceae</taxon>
        <taxon>Geodermatophilus</taxon>
    </lineage>
</organism>
<dbReference type="PANTHER" id="PTHR20941">
    <property type="entry name" value="FOLATE SYNTHESIS PROTEINS"/>
    <property type="match status" value="1"/>
</dbReference>
<evidence type="ECO:0000256" key="7">
    <source>
        <dbReference type="ARBA" id="ARBA00022679"/>
    </source>
</evidence>
<dbReference type="InterPro" id="IPR011005">
    <property type="entry name" value="Dihydropteroate_synth-like_sf"/>
</dbReference>
<dbReference type="InterPro" id="IPR006390">
    <property type="entry name" value="DHP_synth_dom"/>
</dbReference>
<keyword evidence="15" id="KW-1185">Reference proteome</keyword>
<dbReference type="InterPro" id="IPR045031">
    <property type="entry name" value="DHP_synth-like"/>
</dbReference>
<sequence length="284" mass="29446">MTTTVLPRPGRCVVMGVLNVTPDSFSDGGCFADAPTAIAHGLAMHAAGADYVDVGGESTRPGADRVDADEECRRVVPVVRELAAAGVRTSVDTTRAEVAEAALAAGAVLVNDVSGGLADKNMADLVAETGVPWVLMHWRGHSREMHAAARYGDVVTEVCAELTARVEDVVAAGVDPRQLVLDPGLGFAKRAEHNWALLGGLDRLIALGLPVLVGASRKTFLGRLLAGPDAEPRPAEQRDAATLATTVLAAEAGAWGVRVHDAASSVDAVRTVEAVRTARGARRG</sequence>
<dbReference type="Gene3D" id="3.20.20.20">
    <property type="entry name" value="Dihydropteroate synthase-like"/>
    <property type="match status" value="1"/>
</dbReference>
<dbReference type="GO" id="GO:0004156">
    <property type="term" value="F:dihydropteroate synthase activity"/>
    <property type="evidence" value="ECO:0007669"/>
    <property type="project" value="UniProtKB-EC"/>
</dbReference>
<dbReference type="STRING" id="1190417.SAMN05660690_1454"/>
<dbReference type="FunFam" id="3.20.20.20:FF:000006">
    <property type="entry name" value="Dihydropteroate synthase"/>
    <property type="match status" value="1"/>
</dbReference>
<dbReference type="Pfam" id="PF00809">
    <property type="entry name" value="Pterin_bind"/>
    <property type="match status" value="1"/>
</dbReference>
<comment type="similarity">
    <text evidence="4 12">Belongs to the DHPS family.</text>
</comment>
<evidence type="ECO:0000256" key="3">
    <source>
        <dbReference type="ARBA" id="ARBA00004763"/>
    </source>
</evidence>
<protein>
    <recommendedName>
        <fullName evidence="6 12">Dihydropteroate synthase</fullName>
        <shortName evidence="12">DHPS</shortName>
        <ecNumber evidence="5 12">2.5.1.15</ecNumber>
    </recommendedName>
    <alternativeName>
        <fullName evidence="11 12">Dihydropteroate pyrophosphorylase</fullName>
    </alternativeName>
</protein>
<dbReference type="InterPro" id="IPR000489">
    <property type="entry name" value="Pterin-binding_dom"/>
</dbReference>
<evidence type="ECO:0000259" key="13">
    <source>
        <dbReference type="PROSITE" id="PS50972"/>
    </source>
</evidence>
<evidence type="ECO:0000256" key="6">
    <source>
        <dbReference type="ARBA" id="ARBA00016919"/>
    </source>
</evidence>
<name>A0A1G6LMB6_9ACTN</name>
<evidence type="ECO:0000256" key="9">
    <source>
        <dbReference type="ARBA" id="ARBA00022842"/>
    </source>
</evidence>
<accession>A0A1G6LMB6</accession>
<feature type="domain" description="Pterin-binding" evidence="13">
    <location>
        <begin position="12"/>
        <end position="270"/>
    </location>
</feature>
<evidence type="ECO:0000256" key="5">
    <source>
        <dbReference type="ARBA" id="ARBA00012458"/>
    </source>
</evidence>
<dbReference type="Proteomes" id="UP000199416">
    <property type="component" value="Unassembled WGS sequence"/>
</dbReference>